<dbReference type="Pfam" id="PF17921">
    <property type="entry name" value="Integrase_H2C2"/>
    <property type="match status" value="1"/>
</dbReference>
<keyword evidence="3" id="KW-1185">Reference proteome</keyword>
<dbReference type="InterPro" id="IPR052160">
    <property type="entry name" value="Gypsy_RT_Integrase-like"/>
</dbReference>
<accession>A0A371ED72</accession>
<evidence type="ECO:0000313" key="3">
    <source>
        <dbReference type="Proteomes" id="UP000257109"/>
    </source>
</evidence>
<evidence type="ECO:0000259" key="1">
    <source>
        <dbReference type="Pfam" id="PF17921"/>
    </source>
</evidence>
<organism evidence="2 3">
    <name type="scientific">Mucuna pruriens</name>
    <name type="common">Velvet bean</name>
    <name type="synonym">Dolichos pruriens</name>
    <dbReference type="NCBI Taxonomy" id="157652"/>
    <lineage>
        <taxon>Eukaryota</taxon>
        <taxon>Viridiplantae</taxon>
        <taxon>Streptophyta</taxon>
        <taxon>Embryophyta</taxon>
        <taxon>Tracheophyta</taxon>
        <taxon>Spermatophyta</taxon>
        <taxon>Magnoliopsida</taxon>
        <taxon>eudicotyledons</taxon>
        <taxon>Gunneridae</taxon>
        <taxon>Pentapetalae</taxon>
        <taxon>rosids</taxon>
        <taxon>fabids</taxon>
        <taxon>Fabales</taxon>
        <taxon>Fabaceae</taxon>
        <taxon>Papilionoideae</taxon>
        <taxon>50 kb inversion clade</taxon>
        <taxon>NPAAA clade</taxon>
        <taxon>indigoferoid/millettioid clade</taxon>
        <taxon>Phaseoleae</taxon>
        <taxon>Mucuna</taxon>
    </lineage>
</organism>
<reference evidence="2" key="1">
    <citation type="submission" date="2018-05" db="EMBL/GenBank/DDBJ databases">
        <title>Draft genome of Mucuna pruriens seed.</title>
        <authorList>
            <person name="Nnadi N.E."/>
            <person name="Vos R."/>
            <person name="Hasami M.H."/>
            <person name="Devisetty U.K."/>
            <person name="Aguiy J.C."/>
        </authorList>
    </citation>
    <scope>NUCLEOTIDE SEQUENCE [LARGE SCALE GENOMIC DNA]</scope>
    <source>
        <strain evidence="2">JCA_2017</strain>
    </source>
</reference>
<proteinExistence type="predicted"/>
<sequence>MLIRDKFPDEQLLHIKASTPWFSDICNYVATSQLPPEASRLYKEKLQSDAKYYIWDDLYLWRLCNDKVIRKCIPDAEINLVLQFYHSAPVGGHYGSTRTARKVLDCGLYWPTILKDAHHFVYTYEKCQKARMAMNRRHEMPQQPILFDVLKALISDQGSYFCNRAMTSLL</sequence>
<dbReference type="InterPro" id="IPR041588">
    <property type="entry name" value="Integrase_H2C2"/>
</dbReference>
<dbReference type="Gene3D" id="1.10.340.70">
    <property type="match status" value="1"/>
</dbReference>
<comment type="caution">
    <text evidence="2">The sequence shown here is derived from an EMBL/GenBank/DDBJ whole genome shotgun (WGS) entry which is preliminary data.</text>
</comment>
<evidence type="ECO:0000313" key="2">
    <source>
        <dbReference type="EMBL" id="RDX63992.1"/>
    </source>
</evidence>
<dbReference type="OrthoDB" id="1433105at2759"/>
<feature type="non-terminal residue" evidence="2">
    <location>
        <position position="1"/>
    </location>
</feature>
<dbReference type="Proteomes" id="UP000257109">
    <property type="component" value="Unassembled WGS sequence"/>
</dbReference>
<protein>
    <recommendedName>
        <fullName evidence="1">Integrase zinc-binding domain-containing protein</fullName>
    </recommendedName>
</protein>
<feature type="domain" description="Integrase zinc-binding" evidence="1">
    <location>
        <begin position="73"/>
        <end position="131"/>
    </location>
</feature>
<gene>
    <name evidence="2" type="ORF">CR513_57503</name>
</gene>
<dbReference type="EMBL" id="QJKJ01014613">
    <property type="protein sequence ID" value="RDX63992.1"/>
    <property type="molecule type" value="Genomic_DNA"/>
</dbReference>
<name>A0A371ED72_MUCPR</name>
<dbReference type="AlphaFoldDB" id="A0A371ED72"/>
<dbReference type="PANTHER" id="PTHR47266">
    <property type="entry name" value="ENDONUCLEASE-RELATED"/>
    <property type="match status" value="1"/>
</dbReference>